<keyword evidence="7 12" id="KW-0812">Transmembrane</keyword>
<feature type="transmembrane region" description="Helical" evidence="12">
    <location>
        <begin position="377"/>
        <end position="396"/>
    </location>
</feature>
<evidence type="ECO:0000256" key="1">
    <source>
        <dbReference type="ARBA" id="ARBA00004477"/>
    </source>
</evidence>
<dbReference type="EMBL" id="JAGTJQ010000001">
    <property type="protein sequence ID" value="KAH7041042.1"/>
    <property type="molecule type" value="Genomic_DNA"/>
</dbReference>
<comment type="function">
    <text evidence="11">Mannosyltransferase involved in glycosylphosphatidylinositol-anchor biosynthesis. Transfers the third mannose to Man2-GlcN-acyl-PI during GPI precursor assembly.</text>
</comment>
<feature type="transmembrane region" description="Helical" evidence="12">
    <location>
        <begin position="444"/>
        <end position="464"/>
    </location>
</feature>
<accession>A0A9P8YG14</accession>
<keyword evidence="6" id="KW-0808">Transferase</keyword>
<keyword evidence="5 12" id="KW-0328">Glycosyltransferase</keyword>
<dbReference type="InterPro" id="IPR005599">
    <property type="entry name" value="GPI_mannosylTrfase"/>
</dbReference>
<proteinExistence type="inferred from homology"/>
<comment type="caution">
    <text evidence="14">The sequence shown here is derived from an EMBL/GenBank/DDBJ whole genome shotgun (WGS) entry which is preliminary data.</text>
</comment>
<organism evidence="14 15">
    <name type="scientific">Microdochium trichocladiopsis</name>
    <dbReference type="NCBI Taxonomy" id="1682393"/>
    <lineage>
        <taxon>Eukaryota</taxon>
        <taxon>Fungi</taxon>
        <taxon>Dikarya</taxon>
        <taxon>Ascomycota</taxon>
        <taxon>Pezizomycotina</taxon>
        <taxon>Sordariomycetes</taxon>
        <taxon>Xylariomycetidae</taxon>
        <taxon>Xylariales</taxon>
        <taxon>Microdochiaceae</taxon>
        <taxon>Microdochium</taxon>
    </lineage>
</organism>
<keyword evidence="4" id="KW-0337">GPI-anchor biosynthesis</keyword>
<dbReference type="OrthoDB" id="416834at2759"/>
<dbReference type="PANTHER" id="PTHR22760">
    <property type="entry name" value="GLYCOSYLTRANSFERASE"/>
    <property type="match status" value="1"/>
</dbReference>
<keyword evidence="15" id="KW-1185">Reference proteome</keyword>
<dbReference type="GeneID" id="70181991"/>
<feature type="transmembrane region" description="Helical" evidence="12">
    <location>
        <begin position="332"/>
        <end position="356"/>
    </location>
</feature>
<dbReference type="EC" id="2.4.1.-" evidence="12"/>
<comment type="pathway">
    <text evidence="2">Glycolipid biosynthesis; glycosylphosphatidylinositol-anchor biosynthesis.</text>
</comment>
<evidence type="ECO:0000256" key="12">
    <source>
        <dbReference type="RuleBase" id="RU363075"/>
    </source>
</evidence>
<evidence type="ECO:0000256" key="11">
    <source>
        <dbReference type="ARBA" id="ARBA00024708"/>
    </source>
</evidence>
<reference evidence="14" key="1">
    <citation type="journal article" date="2021" name="Nat. Commun.">
        <title>Genetic determinants of endophytism in the Arabidopsis root mycobiome.</title>
        <authorList>
            <person name="Mesny F."/>
            <person name="Miyauchi S."/>
            <person name="Thiergart T."/>
            <person name="Pickel B."/>
            <person name="Atanasova L."/>
            <person name="Karlsson M."/>
            <person name="Huettel B."/>
            <person name="Barry K.W."/>
            <person name="Haridas S."/>
            <person name="Chen C."/>
            <person name="Bauer D."/>
            <person name="Andreopoulos W."/>
            <person name="Pangilinan J."/>
            <person name="LaButti K."/>
            <person name="Riley R."/>
            <person name="Lipzen A."/>
            <person name="Clum A."/>
            <person name="Drula E."/>
            <person name="Henrissat B."/>
            <person name="Kohler A."/>
            <person name="Grigoriev I.V."/>
            <person name="Martin F.M."/>
            <person name="Hacquard S."/>
        </authorList>
    </citation>
    <scope>NUCLEOTIDE SEQUENCE</scope>
    <source>
        <strain evidence="14">MPI-CAGE-CH-0230</strain>
    </source>
</reference>
<keyword evidence="10 12" id="KW-0472">Membrane</keyword>
<evidence type="ECO:0000256" key="3">
    <source>
        <dbReference type="ARBA" id="ARBA00006065"/>
    </source>
</evidence>
<evidence type="ECO:0000256" key="5">
    <source>
        <dbReference type="ARBA" id="ARBA00022676"/>
    </source>
</evidence>
<name>A0A9P8YG14_9PEZI</name>
<evidence type="ECO:0000256" key="10">
    <source>
        <dbReference type="ARBA" id="ARBA00023136"/>
    </source>
</evidence>
<feature type="transmembrane region" description="Helical" evidence="12">
    <location>
        <begin position="278"/>
        <end position="299"/>
    </location>
</feature>
<gene>
    <name evidence="14" type="ORF">B0I36DRAFT_312006</name>
</gene>
<sequence>MAPSRASKSRTKDNAVVAAPAEASAAAEAGAKAEEVAKLVAQQARETLYVMFAWRCINAFACRTFFQPDEYYQALEPAWQMVFGPDSGAWLTWEWTYGLRSSLHPAIFAIGYALVDNSIGDLYSVKAKWLVAVPRVMQAGFAALGDWYSWRLAERLFGHSTSISWAVLAMTMLNPWHFYTATRTFSNCLEATLTIAALFYWPWELLGVEKTAEGASKDADAAPLATSKQVSSLRLSFFLAALAILLRPTNALIWFAVGTLMLTRATLDGESPLTQRNLLVIFREAIVGGAVAIWLALLADRAYFGEWTFTAVNLVRFNVAQDLASFYGQNDWHYYLSQGIPLTCTTLAPFVLTGLWKSTSFGTGESDVAMPLKTRNALKTLSFAALTNIASLSLISHKEVRFITPLMPIFHVIAAPYVTFFFTNAKAAAAMCPPPRLQWRRTPILALGVIANIVIAVYLSWFHAAGPNLVMSYLRNEFDEIHPESLAIDMDRRLPNVAALETKDTGAKQDADNELFALFLTPCHATPWRSHLVHPKLAARGLTCDPPVHTQPGSPERAAYQDETSRFFADPAAWLDTELWPVVVPGASDTTNTAAAKAPMARYIVVYDGLEEMLVRYFEQNWQRLNVTGIQKVWTAWNGLFTDDDRKAGNLNVWRVSGVYEETDRARKEARERGFEEKRRARTALHAKNEADKANKAREEAAAGEAEGGK</sequence>
<dbReference type="Pfam" id="PF03901">
    <property type="entry name" value="Glyco_transf_22"/>
    <property type="match status" value="1"/>
</dbReference>
<feature type="compositionally biased region" description="Basic and acidic residues" evidence="13">
    <location>
        <begin position="687"/>
        <end position="710"/>
    </location>
</feature>
<feature type="region of interest" description="Disordered" evidence="13">
    <location>
        <begin position="667"/>
        <end position="710"/>
    </location>
</feature>
<keyword evidence="8 12" id="KW-0256">Endoplasmic reticulum</keyword>
<comment type="similarity">
    <text evidence="3">Belongs to the glycosyltransferase 22 family. PIGB subfamily.</text>
</comment>
<evidence type="ECO:0000256" key="13">
    <source>
        <dbReference type="SAM" id="MobiDB-lite"/>
    </source>
</evidence>
<evidence type="ECO:0000313" key="14">
    <source>
        <dbReference type="EMBL" id="KAH7041042.1"/>
    </source>
</evidence>
<protein>
    <recommendedName>
        <fullName evidence="12">Mannosyltransferase</fullName>
        <ecNumber evidence="12">2.4.1.-</ecNumber>
    </recommendedName>
</protein>
<feature type="transmembrane region" description="Helical" evidence="12">
    <location>
        <begin position="402"/>
        <end position="423"/>
    </location>
</feature>
<evidence type="ECO:0000256" key="2">
    <source>
        <dbReference type="ARBA" id="ARBA00004687"/>
    </source>
</evidence>
<keyword evidence="9 12" id="KW-1133">Transmembrane helix</keyword>
<dbReference type="RefSeq" id="XP_046019097.1">
    <property type="nucleotide sequence ID" value="XM_046152445.1"/>
</dbReference>
<evidence type="ECO:0000256" key="7">
    <source>
        <dbReference type="ARBA" id="ARBA00022692"/>
    </source>
</evidence>
<evidence type="ECO:0000313" key="15">
    <source>
        <dbReference type="Proteomes" id="UP000756346"/>
    </source>
</evidence>
<dbReference type="PANTHER" id="PTHR22760:SF4">
    <property type="entry name" value="GPI MANNOSYLTRANSFERASE 3"/>
    <property type="match status" value="1"/>
</dbReference>
<dbReference type="GO" id="GO:0005789">
    <property type="term" value="C:endoplasmic reticulum membrane"/>
    <property type="evidence" value="ECO:0007669"/>
    <property type="project" value="UniProtKB-SubCell"/>
</dbReference>
<dbReference type="GO" id="GO:0006506">
    <property type="term" value="P:GPI anchor biosynthetic process"/>
    <property type="evidence" value="ECO:0007669"/>
    <property type="project" value="UniProtKB-KW"/>
</dbReference>
<evidence type="ECO:0000256" key="4">
    <source>
        <dbReference type="ARBA" id="ARBA00022502"/>
    </source>
</evidence>
<evidence type="ECO:0000256" key="9">
    <source>
        <dbReference type="ARBA" id="ARBA00022989"/>
    </source>
</evidence>
<comment type="subcellular location">
    <subcellularLocation>
        <location evidence="1 12">Endoplasmic reticulum membrane</location>
        <topology evidence="1 12">Multi-pass membrane protein</topology>
    </subcellularLocation>
</comment>
<feature type="compositionally biased region" description="Basic and acidic residues" evidence="13">
    <location>
        <begin position="667"/>
        <end position="679"/>
    </location>
</feature>
<evidence type="ECO:0000256" key="8">
    <source>
        <dbReference type="ARBA" id="ARBA00022824"/>
    </source>
</evidence>
<feature type="transmembrane region" description="Helical" evidence="12">
    <location>
        <begin position="237"/>
        <end position="257"/>
    </location>
</feature>
<dbReference type="Proteomes" id="UP000756346">
    <property type="component" value="Unassembled WGS sequence"/>
</dbReference>
<evidence type="ECO:0000256" key="6">
    <source>
        <dbReference type="ARBA" id="ARBA00022679"/>
    </source>
</evidence>
<dbReference type="GO" id="GO:0000026">
    <property type="term" value="F:alpha-1,2-mannosyltransferase activity"/>
    <property type="evidence" value="ECO:0007669"/>
    <property type="project" value="TreeGrafter"/>
</dbReference>
<dbReference type="AlphaFoldDB" id="A0A9P8YG14"/>